<dbReference type="CDD" id="cd06850">
    <property type="entry name" value="biotinyl_domain"/>
    <property type="match status" value="1"/>
</dbReference>
<dbReference type="Gene3D" id="2.40.50.100">
    <property type="match status" value="1"/>
</dbReference>
<dbReference type="Proteomes" id="UP000751614">
    <property type="component" value="Unassembled WGS sequence"/>
</dbReference>
<feature type="domain" description="Lipoyl-binding" evidence="2">
    <location>
        <begin position="84"/>
        <end position="166"/>
    </location>
</feature>
<dbReference type="PROSITE" id="PS00188">
    <property type="entry name" value="BIOTIN"/>
    <property type="match status" value="1"/>
</dbReference>
<dbReference type="SUPFAM" id="SSF51230">
    <property type="entry name" value="Single hybrid motif"/>
    <property type="match status" value="1"/>
</dbReference>
<name>A0ABY2WQ07_9FLAO</name>
<proteinExistence type="predicted"/>
<dbReference type="EMBL" id="VCNI01000001">
    <property type="protein sequence ID" value="TMU57078.1"/>
    <property type="molecule type" value="Genomic_DNA"/>
</dbReference>
<accession>A0ABY2WQ07</accession>
<organism evidence="3 4">
    <name type="scientific">Flagellimonas algicola</name>
    <dbReference type="NCBI Taxonomy" id="2583815"/>
    <lineage>
        <taxon>Bacteria</taxon>
        <taxon>Pseudomonadati</taxon>
        <taxon>Bacteroidota</taxon>
        <taxon>Flavobacteriia</taxon>
        <taxon>Flavobacteriales</taxon>
        <taxon>Flavobacteriaceae</taxon>
        <taxon>Flagellimonas</taxon>
    </lineage>
</organism>
<sequence>MSTFFMDNSFTVKVDGDLEFQLSKDDISSMDSLKTGDGTFHILKDGISYHIQIPETNGNRRLYTVKVNGTEYQAEIQTPLDKLIQKMGFASNGAKSINSIAAPMPGLILDISIEEGQEVAEDDQLVVLEAMKMENIITSPRKGVIKKIAIKVGEAVDKQQLLVEFE</sequence>
<evidence type="ECO:0000313" key="4">
    <source>
        <dbReference type="Proteomes" id="UP000751614"/>
    </source>
</evidence>
<dbReference type="RefSeq" id="WP_138834181.1">
    <property type="nucleotide sequence ID" value="NZ_VCNI01000001.1"/>
</dbReference>
<protein>
    <submittedName>
        <fullName evidence="3">Acetyl-CoA carboxylase biotin carboxyl carrier protein subunit</fullName>
    </submittedName>
</protein>
<dbReference type="InterPro" id="IPR050709">
    <property type="entry name" value="Biotin_Carboxyl_Carrier/Decarb"/>
</dbReference>
<evidence type="ECO:0000256" key="1">
    <source>
        <dbReference type="ARBA" id="ARBA00023267"/>
    </source>
</evidence>
<dbReference type="PANTHER" id="PTHR45266">
    <property type="entry name" value="OXALOACETATE DECARBOXYLASE ALPHA CHAIN"/>
    <property type="match status" value="1"/>
</dbReference>
<dbReference type="InterPro" id="IPR000089">
    <property type="entry name" value="Biotin_lipoyl"/>
</dbReference>
<evidence type="ECO:0000259" key="2">
    <source>
        <dbReference type="PROSITE" id="PS50968"/>
    </source>
</evidence>
<dbReference type="PROSITE" id="PS50968">
    <property type="entry name" value="BIOTINYL_LIPOYL"/>
    <property type="match status" value="1"/>
</dbReference>
<dbReference type="InterPro" id="IPR011053">
    <property type="entry name" value="Single_hybrid_motif"/>
</dbReference>
<reference evidence="3 4" key="1">
    <citation type="submission" date="2019-05" db="EMBL/GenBank/DDBJ databases">
        <title>Flagellimonas sp. AsT0115, sp. nov., isolated from a marine red algae, Asparagopsis taxiformis.</title>
        <authorList>
            <person name="Kim J."/>
            <person name="Jeong S.E."/>
            <person name="Jeon C.O."/>
        </authorList>
    </citation>
    <scope>NUCLEOTIDE SEQUENCE [LARGE SCALE GENOMIC DNA]</scope>
    <source>
        <strain evidence="3 4">AsT0115</strain>
    </source>
</reference>
<gene>
    <name evidence="3" type="ORF">FGG15_05895</name>
</gene>
<evidence type="ECO:0000313" key="3">
    <source>
        <dbReference type="EMBL" id="TMU57078.1"/>
    </source>
</evidence>
<comment type="caution">
    <text evidence="3">The sequence shown here is derived from an EMBL/GenBank/DDBJ whole genome shotgun (WGS) entry which is preliminary data.</text>
</comment>
<keyword evidence="1" id="KW-0092">Biotin</keyword>
<keyword evidence="4" id="KW-1185">Reference proteome</keyword>
<dbReference type="PANTHER" id="PTHR45266:SF3">
    <property type="entry name" value="OXALOACETATE DECARBOXYLASE ALPHA CHAIN"/>
    <property type="match status" value="1"/>
</dbReference>
<dbReference type="InterPro" id="IPR001882">
    <property type="entry name" value="Biotin_BS"/>
</dbReference>
<dbReference type="Pfam" id="PF00364">
    <property type="entry name" value="Biotin_lipoyl"/>
    <property type="match status" value="1"/>
</dbReference>